<evidence type="ECO:0000313" key="7">
    <source>
        <dbReference type="Proteomes" id="UP000058012"/>
    </source>
</evidence>
<accession>A0A124JU34</accession>
<evidence type="ECO:0000256" key="1">
    <source>
        <dbReference type="ARBA" id="ARBA00023015"/>
    </source>
</evidence>
<dbReference type="PROSITE" id="PS50977">
    <property type="entry name" value="HTH_TETR_2"/>
    <property type="match status" value="1"/>
</dbReference>
<organism evidence="6 7">
    <name type="scientific">Novosphingobium fuchskuhlense</name>
    <dbReference type="NCBI Taxonomy" id="1117702"/>
    <lineage>
        <taxon>Bacteria</taxon>
        <taxon>Pseudomonadati</taxon>
        <taxon>Pseudomonadota</taxon>
        <taxon>Alphaproteobacteria</taxon>
        <taxon>Sphingomonadales</taxon>
        <taxon>Sphingomonadaceae</taxon>
        <taxon>Novosphingobium</taxon>
    </lineage>
</organism>
<evidence type="ECO:0000259" key="5">
    <source>
        <dbReference type="PROSITE" id="PS50977"/>
    </source>
</evidence>
<dbReference type="GO" id="GO:0003700">
    <property type="term" value="F:DNA-binding transcription factor activity"/>
    <property type="evidence" value="ECO:0007669"/>
    <property type="project" value="TreeGrafter"/>
</dbReference>
<dbReference type="PANTHER" id="PTHR30055:SF234">
    <property type="entry name" value="HTH-TYPE TRANSCRIPTIONAL REGULATOR BETI"/>
    <property type="match status" value="1"/>
</dbReference>
<dbReference type="RefSeq" id="WP_067911638.1">
    <property type="nucleotide sequence ID" value="NZ_KQ954245.1"/>
</dbReference>
<comment type="caution">
    <text evidence="6">The sequence shown here is derived from an EMBL/GenBank/DDBJ whole genome shotgun (WGS) entry which is preliminary data.</text>
</comment>
<feature type="DNA-binding region" description="H-T-H motif" evidence="4">
    <location>
        <begin position="49"/>
        <end position="68"/>
    </location>
</feature>
<evidence type="ECO:0000313" key="6">
    <source>
        <dbReference type="EMBL" id="KUR70822.1"/>
    </source>
</evidence>
<keyword evidence="1" id="KW-0805">Transcription regulation</keyword>
<dbReference type="InterPro" id="IPR050109">
    <property type="entry name" value="HTH-type_TetR-like_transc_reg"/>
</dbReference>
<dbReference type="EMBL" id="LLZS01000008">
    <property type="protein sequence ID" value="KUR70822.1"/>
    <property type="molecule type" value="Genomic_DNA"/>
</dbReference>
<keyword evidence="7" id="KW-1185">Reference proteome</keyword>
<dbReference type="SUPFAM" id="SSF46689">
    <property type="entry name" value="Homeodomain-like"/>
    <property type="match status" value="1"/>
</dbReference>
<evidence type="ECO:0000256" key="3">
    <source>
        <dbReference type="ARBA" id="ARBA00023163"/>
    </source>
</evidence>
<evidence type="ECO:0000256" key="4">
    <source>
        <dbReference type="PROSITE-ProRule" id="PRU00335"/>
    </source>
</evidence>
<dbReference type="OrthoDB" id="9808189at2"/>
<dbReference type="PANTHER" id="PTHR30055">
    <property type="entry name" value="HTH-TYPE TRANSCRIPTIONAL REGULATOR RUTR"/>
    <property type="match status" value="1"/>
</dbReference>
<reference evidence="6 7" key="1">
    <citation type="submission" date="2015-10" db="EMBL/GenBank/DDBJ databases">
        <title>Draft genome sequence of Novosphingobium fuchskuhlense DSM 25065 isolated from a surface water sample of the southwest basin of Lake Grosse Fuchskuhle.</title>
        <authorList>
            <person name="Ruckert C."/>
            <person name="Winkler A."/>
            <person name="Glaeser J."/>
            <person name="Grossart H.-P."/>
            <person name="Kalinowski J."/>
            <person name="Glaeser S."/>
        </authorList>
    </citation>
    <scope>NUCLEOTIDE SEQUENCE [LARGE SCALE GENOMIC DNA]</scope>
    <source>
        <strain evidence="6 7">FNE08-7</strain>
    </source>
</reference>
<dbReference type="STRING" id="1117702.AQZ52_13385"/>
<gene>
    <name evidence="6" type="ORF">AQZ52_13385</name>
</gene>
<keyword evidence="3" id="KW-0804">Transcription</keyword>
<dbReference type="Pfam" id="PF00440">
    <property type="entry name" value="TetR_N"/>
    <property type="match status" value="1"/>
</dbReference>
<dbReference type="Gene3D" id="1.10.357.10">
    <property type="entry name" value="Tetracycline Repressor, domain 2"/>
    <property type="match status" value="1"/>
</dbReference>
<protein>
    <recommendedName>
        <fullName evidence="5">HTH tetR-type domain-containing protein</fullName>
    </recommendedName>
</protein>
<feature type="domain" description="HTH tetR-type" evidence="5">
    <location>
        <begin position="26"/>
        <end position="86"/>
    </location>
</feature>
<dbReference type="InterPro" id="IPR001647">
    <property type="entry name" value="HTH_TetR"/>
</dbReference>
<dbReference type="Proteomes" id="UP000058012">
    <property type="component" value="Unassembled WGS sequence"/>
</dbReference>
<keyword evidence="2 4" id="KW-0238">DNA-binding</keyword>
<dbReference type="InterPro" id="IPR009057">
    <property type="entry name" value="Homeodomain-like_sf"/>
</dbReference>
<name>A0A124JU34_9SPHN</name>
<sequence length="222" mass="24696">MSTATHHTEALALQALSRKPRQGRSLASFERMLEATKALMIETGGDSFTLQDVSERGQVSIGSIYLRFESKDRLLHAVIAEELQTILAKERAMFDEVLAETSSLGEFLPLYIARYSTFLEEHAPLLRTIMARAEVDPAVSEPGKETARRSSEMSIAAILRFRDEIKSADPEAKALAVFQIIFATIARQFGLGSTPESSDPYLWGFIKDEIAKMALAYLRHAD</sequence>
<evidence type="ECO:0000256" key="2">
    <source>
        <dbReference type="ARBA" id="ARBA00023125"/>
    </source>
</evidence>
<proteinExistence type="predicted"/>
<dbReference type="AlphaFoldDB" id="A0A124JU34"/>
<dbReference type="GO" id="GO:0000976">
    <property type="term" value="F:transcription cis-regulatory region binding"/>
    <property type="evidence" value="ECO:0007669"/>
    <property type="project" value="TreeGrafter"/>
</dbReference>